<proteinExistence type="predicted"/>
<sequence length="482" mass="51457">MAARRPAPDCPARRLAPDPPAYAHDSSPPHHSRELGWFAARAFLASEARESPSRSPPPSPPSQDLQCRPGPPISCHLSAHLEPAPSAFKVPDPYPCSECSKPPPPALCFDRLFLSPRSVLTATASPRLARKTGCVASIDPPSAAIANPPFIWCPPLLDVLETDGCDTRARLEAYVIVSTNGYPACADVGVAHSWVLFVAGPMGTLTLAVGVLATVRTPLNTGTELTVWESFSFFQYSGRGVWVHWLRLCRPAGGDGGIRAAVFMRCRSVECAMARRGWAADAQGPEGVGVGGPIIHTSGDVLAPKVLAMRTHSRLGAARPACGVGADQGDVGRERVEWCPGHSQPELVQCIWSEDSPSMHMQPFLASAVHAGGSAVSSTFAMTPLSNGVLAGTGADLTGRCYQCSLRAERGNLPLMWSQLRVGICAEGGCSTRLKGVKISMPLSMEGNAQMWTWAETYAIVWCLWCTYARLYSPTTVTAFLE</sequence>
<feature type="region of interest" description="Disordered" evidence="1">
    <location>
        <begin position="1"/>
        <end position="31"/>
    </location>
</feature>
<dbReference type="Proteomes" id="UP001218188">
    <property type="component" value="Unassembled WGS sequence"/>
</dbReference>
<protein>
    <submittedName>
        <fullName evidence="2">Uncharacterized protein</fullName>
    </submittedName>
</protein>
<evidence type="ECO:0000313" key="2">
    <source>
        <dbReference type="EMBL" id="KAJ7025209.1"/>
    </source>
</evidence>
<name>A0AAD6WXX8_9AGAR</name>
<evidence type="ECO:0000313" key="3">
    <source>
        <dbReference type="Proteomes" id="UP001218188"/>
    </source>
</evidence>
<accession>A0AAD6WXX8</accession>
<organism evidence="2 3">
    <name type="scientific">Mycena alexandri</name>
    <dbReference type="NCBI Taxonomy" id="1745969"/>
    <lineage>
        <taxon>Eukaryota</taxon>
        <taxon>Fungi</taxon>
        <taxon>Dikarya</taxon>
        <taxon>Basidiomycota</taxon>
        <taxon>Agaricomycotina</taxon>
        <taxon>Agaricomycetes</taxon>
        <taxon>Agaricomycetidae</taxon>
        <taxon>Agaricales</taxon>
        <taxon>Marasmiineae</taxon>
        <taxon>Mycenaceae</taxon>
        <taxon>Mycena</taxon>
    </lineage>
</organism>
<evidence type="ECO:0000256" key="1">
    <source>
        <dbReference type="SAM" id="MobiDB-lite"/>
    </source>
</evidence>
<feature type="region of interest" description="Disordered" evidence="1">
    <location>
        <begin position="48"/>
        <end position="68"/>
    </location>
</feature>
<dbReference type="AlphaFoldDB" id="A0AAD6WXX8"/>
<dbReference type="EMBL" id="JARJCM010000157">
    <property type="protein sequence ID" value="KAJ7025209.1"/>
    <property type="molecule type" value="Genomic_DNA"/>
</dbReference>
<comment type="caution">
    <text evidence="2">The sequence shown here is derived from an EMBL/GenBank/DDBJ whole genome shotgun (WGS) entry which is preliminary data.</text>
</comment>
<keyword evidence="3" id="KW-1185">Reference proteome</keyword>
<reference evidence="2" key="1">
    <citation type="submission" date="2023-03" db="EMBL/GenBank/DDBJ databases">
        <title>Massive genome expansion in bonnet fungi (Mycena s.s.) driven by repeated elements and novel gene families across ecological guilds.</title>
        <authorList>
            <consortium name="Lawrence Berkeley National Laboratory"/>
            <person name="Harder C.B."/>
            <person name="Miyauchi S."/>
            <person name="Viragh M."/>
            <person name="Kuo A."/>
            <person name="Thoen E."/>
            <person name="Andreopoulos B."/>
            <person name="Lu D."/>
            <person name="Skrede I."/>
            <person name="Drula E."/>
            <person name="Henrissat B."/>
            <person name="Morin E."/>
            <person name="Kohler A."/>
            <person name="Barry K."/>
            <person name="LaButti K."/>
            <person name="Morin E."/>
            <person name="Salamov A."/>
            <person name="Lipzen A."/>
            <person name="Mereny Z."/>
            <person name="Hegedus B."/>
            <person name="Baldrian P."/>
            <person name="Stursova M."/>
            <person name="Weitz H."/>
            <person name="Taylor A."/>
            <person name="Grigoriev I.V."/>
            <person name="Nagy L.G."/>
            <person name="Martin F."/>
            <person name="Kauserud H."/>
        </authorList>
    </citation>
    <scope>NUCLEOTIDE SEQUENCE</scope>
    <source>
        <strain evidence="2">CBHHK200</strain>
    </source>
</reference>
<gene>
    <name evidence="2" type="ORF">C8F04DRAFT_1191660</name>
</gene>